<dbReference type="GO" id="GO:0180047">
    <property type="term" value="P:dolichol phosphate mannose biosynthetic process"/>
    <property type="evidence" value="ECO:0007669"/>
    <property type="project" value="InterPro"/>
</dbReference>
<comment type="function">
    <text evidence="7">Regulatory subunit of the dolichol-phosphate mannose (DPM) synthase complex; essential for the ER localization.</text>
</comment>
<dbReference type="PANTHER" id="PTHR15039">
    <property type="entry name" value="DOLICHOL PHOSPHATE-MANNOSE BIOSYNTHESIS REGULATORY PROTEIN"/>
    <property type="match status" value="1"/>
</dbReference>
<dbReference type="RefSeq" id="XP_031028089.1">
    <property type="nucleotide sequence ID" value="XM_031166125.1"/>
</dbReference>
<feature type="transmembrane region" description="Helical" evidence="7">
    <location>
        <begin position="12"/>
        <end position="30"/>
    </location>
</feature>
<dbReference type="GO" id="GO:0006506">
    <property type="term" value="P:GPI anchor biosynthetic process"/>
    <property type="evidence" value="ECO:0007669"/>
    <property type="project" value="TreeGrafter"/>
</dbReference>
<evidence type="ECO:0000256" key="3">
    <source>
        <dbReference type="ARBA" id="ARBA00022692"/>
    </source>
</evidence>
<dbReference type="GO" id="GO:0005789">
    <property type="term" value="C:endoplasmic reticulum membrane"/>
    <property type="evidence" value="ECO:0007669"/>
    <property type="project" value="UniProtKB-SubCell"/>
</dbReference>
<keyword evidence="4 7" id="KW-0256">Endoplasmic reticulum</keyword>
<gene>
    <name evidence="8" type="ORF">SmJEL517_g00195</name>
</gene>
<comment type="subunit">
    <text evidence="7">Component of the dolichol-phosphate mannose (DPM) synthase complex.</text>
</comment>
<comment type="similarity">
    <text evidence="2 7">Belongs to the DPM2 family.</text>
</comment>
<dbReference type="InterPro" id="IPR009914">
    <property type="entry name" value="DPM2"/>
</dbReference>
<protein>
    <recommendedName>
        <fullName evidence="7">Dolichol phosphate-mannose biosynthesis regulatory protein</fullName>
    </recommendedName>
</protein>
<organism evidence="8 9">
    <name type="scientific">Synchytrium microbalum</name>
    <dbReference type="NCBI Taxonomy" id="1806994"/>
    <lineage>
        <taxon>Eukaryota</taxon>
        <taxon>Fungi</taxon>
        <taxon>Fungi incertae sedis</taxon>
        <taxon>Chytridiomycota</taxon>
        <taxon>Chytridiomycota incertae sedis</taxon>
        <taxon>Chytridiomycetes</taxon>
        <taxon>Synchytriales</taxon>
        <taxon>Synchytriaceae</taxon>
        <taxon>Synchytrium</taxon>
    </lineage>
</organism>
<sequence>MASVSDQLVGGLLLFVALFVFIYYTTWALIMPFVNPSHPTQSLFLPREWAIRIPVAILLVALTLIFTFIHIVTTRAVMKKKAK</sequence>
<evidence type="ECO:0000256" key="1">
    <source>
        <dbReference type="ARBA" id="ARBA00004477"/>
    </source>
</evidence>
<dbReference type="GeneID" id="42001422"/>
<accession>A0A507CKD8</accession>
<comment type="subcellular location">
    <subcellularLocation>
        <location evidence="1 7">Endoplasmic reticulum membrane</location>
        <topology evidence="1 7">Multi-pass membrane protein</topology>
    </subcellularLocation>
</comment>
<keyword evidence="5 7" id="KW-1133">Transmembrane helix</keyword>
<dbReference type="GO" id="GO:0033185">
    <property type="term" value="C:dolichol-phosphate-mannose synthase complex"/>
    <property type="evidence" value="ECO:0007669"/>
    <property type="project" value="TreeGrafter"/>
</dbReference>
<feature type="transmembrane region" description="Helical" evidence="7">
    <location>
        <begin position="50"/>
        <end position="73"/>
    </location>
</feature>
<dbReference type="Pfam" id="PF07297">
    <property type="entry name" value="DPM2"/>
    <property type="match status" value="1"/>
</dbReference>
<evidence type="ECO:0000256" key="5">
    <source>
        <dbReference type="ARBA" id="ARBA00022989"/>
    </source>
</evidence>
<keyword evidence="9" id="KW-1185">Reference proteome</keyword>
<dbReference type="Proteomes" id="UP000319731">
    <property type="component" value="Unassembled WGS sequence"/>
</dbReference>
<name>A0A507CKD8_9FUNG</name>
<comment type="caution">
    <text evidence="8">The sequence shown here is derived from an EMBL/GenBank/DDBJ whole genome shotgun (WGS) entry which is preliminary data.</text>
</comment>
<dbReference type="AlphaFoldDB" id="A0A507CKD8"/>
<dbReference type="GO" id="GO:0030234">
    <property type="term" value="F:enzyme regulator activity"/>
    <property type="evidence" value="ECO:0007669"/>
    <property type="project" value="UniProtKB-UniRule"/>
</dbReference>
<dbReference type="UniPathway" id="UPA00378"/>
<evidence type="ECO:0000256" key="2">
    <source>
        <dbReference type="ARBA" id="ARBA00005478"/>
    </source>
</evidence>
<evidence type="ECO:0000256" key="6">
    <source>
        <dbReference type="ARBA" id="ARBA00023136"/>
    </source>
</evidence>
<comment type="pathway">
    <text evidence="7">Protein modification; protein glycosylation.</text>
</comment>
<keyword evidence="6 7" id="KW-0472">Membrane</keyword>
<dbReference type="EMBL" id="QEAO01000001">
    <property type="protein sequence ID" value="TPX38375.1"/>
    <property type="molecule type" value="Genomic_DNA"/>
</dbReference>
<dbReference type="PANTHER" id="PTHR15039:SF11">
    <property type="entry name" value="DOLICHOL PHOSPHATE-MANNOSE BIOSYNTHESIS REGULATORY PROTEIN"/>
    <property type="match status" value="1"/>
</dbReference>
<keyword evidence="3 7" id="KW-0812">Transmembrane</keyword>
<evidence type="ECO:0000313" key="8">
    <source>
        <dbReference type="EMBL" id="TPX38375.1"/>
    </source>
</evidence>
<proteinExistence type="inferred from homology"/>
<evidence type="ECO:0000313" key="9">
    <source>
        <dbReference type="Proteomes" id="UP000319731"/>
    </source>
</evidence>
<reference evidence="8 9" key="1">
    <citation type="journal article" date="2019" name="Sci. Rep.">
        <title>Comparative genomics of chytrid fungi reveal insights into the obligate biotrophic and pathogenic lifestyle of Synchytrium endobioticum.</title>
        <authorList>
            <person name="van de Vossenberg B.T.L.H."/>
            <person name="Warris S."/>
            <person name="Nguyen H.D.T."/>
            <person name="van Gent-Pelzer M.P.E."/>
            <person name="Joly D.L."/>
            <person name="van de Geest H.C."/>
            <person name="Bonants P.J.M."/>
            <person name="Smith D.S."/>
            <person name="Levesque C.A."/>
            <person name="van der Lee T.A.J."/>
        </authorList>
    </citation>
    <scope>NUCLEOTIDE SEQUENCE [LARGE SCALE GENOMIC DNA]</scope>
    <source>
        <strain evidence="8 9">JEL517</strain>
    </source>
</reference>
<evidence type="ECO:0000256" key="7">
    <source>
        <dbReference type="RuleBase" id="RU365084"/>
    </source>
</evidence>
<evidence type="ECO:0000256" key="4">
    <source>
        <dbReference type="ARBA" id="ARBA00022824"/>
    </source>
</evidence>
<dbReference type="OrthoDB" id="311279at2759"/>
<dbReference type="STRING" id="1806994.A0A507CKD8"/>